<name>A0ABD0SW50_LOXSC</name>
<dbReference type="PANTHER" id="PTHR47510">
    <property type="entry name" value="REVERSE TRANSCRIPTASE DOMAIN-CONTAINING PROTEIN"/>
    <property type="match status" value="1"/>
</dbReference>
<comment type="caution">
    <text evidence="3">The sequence shown here is derived from an EMBL/GenBank/DDBJ whole genome shotgun (WGS) entry which is preliminary data.</text>
</comment>
<proteinExistence type="predicted"/>
<evidence type="ECO:0000313" key="3">
    <source>
        <dbReference type="EMBL" id="KAL0829984.1"/>
    </source>
</evidence>
<dbReference type="AlphaFoldDB" id="A0ABD0SW50"/>
<feature type="region of interest" description="Disordered" evidence="1">
    <location>
        <begin position="236"/>
        <end position="261"/>
    </location>
</feature>
<dbReference type="InterPro" id="IPR000477">
    <property type="entry name" value="RT_dom"/>
</dbReference>
<dbReference type="Proteomes" id="UP001549921">
    <property type="component" value="Unassembled WGS sequence"/>
</dbReference>
<dbReference type="Pfam" id="PF00078">
    <property type="entry name" value="RVT_1"/>
    <property type="match status" value="1"/>
</dbReference>
<gene>
    <name evidence="3" type="ORF">ABMA28_003447</name>
</gene>
<reference evidence="3 4" key="1">
    <citation type="submission" date="2024-06" db="EMBL/GenBank/DDBJ databases">
        <title>A chromosome-level genome assembly of beet webworm, Loxostege sticticalis.</title>
        <authorList>
            <person name="Zhang Y."/>
        </authorList>
    </citation>
    <scope>NUCLEOTIDE SEQUENCE [LARGE SCALE GENOMIC DNA]</scope>
    <source>
        <strain evidence="3">AQ028</strain>
        <tissue evidence="3">Male pupae</tissue>
    </source>
</reference>
<feature type="compositionally biased region" description="Low complexity" evidence="1">
    <location>
        <begin position="238"/>
        <end position="260"/>
    </location>
</feature>
<evidence type="ECO:0000313" key="4">
    <source>
        <dbReference type="Proteomes" id="UP001549921"/>
    </source>
</evidence>
<sequence>MFREIDFVTILLCHNFPRSLLSKDLFCSNRYQAEAAYKRIYILHVYKRISKLLTLELINKIDSLSVGHSEICDPTDVRTKLQTYSSKNSLKLLTQNIRSISANMNSFSVLLNNIDTNLDFIILTECWLPKQSHIPSLDGISQHSCFPWPSTNSYPTHSKSILSAMALHSNSHTLSRRRRILKPWITPGLLRCIRNRDGMHKKLKRDPNNNILRHVNSFFAGVGESLAEDILKHQPRASSSSSLSPKNLLSGPPPSSNSQSFVLLDTNPAEVESLISSLKEDCAVGWDNISTTLLKRCKDVLVPPITHICNLCLSNSCFPDAFKKALVHPIHKSGDRSRPNNYRPISVLPALSKILERLINNRLTDFLENRHLLSPCQFGFRSGRSTADAVHVLTDHLVRALDRGKKYFANLCLFSRVSGRWQTRFLSREFILLCASLS</sequence>
<accession>A0ABD0SW50</accession>
<protein>
    <recommendedName>
        <fullName evidence="2">Reverse transcriptase domain-containing protein</fullName>
    </recommendedName>
</protein>
<dbReference type="GO" id="GO:0071897">
    <property type="term" value="P:DNA biosynthetic process"/>
    <property type="evidence" value="ECO:0007669"/>
    <property type="project" value="UniProtKB-ARBA"/>
</dbReference>
<dbReference type="EMBL" id="JBEDNZ010000014">
    <property type="protein sequence ID" value="KAL0829984.1"/>
    <property type="molecule type" value="Genomic_DNA"/>
</dbReference>
<dbReference type="SUPFAM" id="SSF56672">
    <property type="entry name" value="DNA/RNA polymerases"/>
    <property type="match status" value="1"/>
</dbReference>
<evidence type="ECO:0000256" key="1">
    <source>
        <dbReference type="SAM" id="MobiDB-lite"/>
    </source>
</evidence>
<dbReference type="InterPro" id="IPR043502">
    <property type="entry name" value="DNA/RNA_pol_sf"/>
</dbReference>
<dbReference type="PANTHER" id="PTHR47510:SF3">
    <property type="entry name" value="ENDO_EXONUCLEASE_PHOSPHATASE DOMAIN-CONTAINING PROTEIN"/>
    <property type="match status" value="1"/>
</dbReference>
<feature type="domain" description="Reverse transcriptase" evidence="2">
    <location>
        <begin position="330"/>
        <end position="398"/>
    </location>
</feature>
<organism evidence="3 4">
    <name type="scientific">Loxostege sticticalis</name>
    <name type="common">Beet webworm moth</name>
    <dbReference type="NCBI Taxonomy" id="481309"/>
    <lineage>
        <taxon>Eukaryota</taxon>
        <taxon>Metazoa</taxon>
        <taxon>Ecdysozoa</taxon>
        <taxon>Arthropoda</taxon>
        <taxon>Hexapoda</taxon>
        <taxon>Insecta</taxon>
        <taxon>Pterygota</taxon>
        <taxon>Neoptera</taxon>
        <taxon>Endopterygota</taxon>
        <taxon>Lepidoptera</taxon>
        <taxon>Glossata</taxon>
        <taxon>Ditrysia</taxon>
        <taxon>Pyraloidea</taxon>
        <taxon>Crambidae</taxon>
        <taxon>Pyraustinae</taxon>
        <taxon>Loxostege</taxon>
    </lineage>
</organism>
<evidence type="ECO:0000259" key="2">
    <source>
        <dbReference type="Pfam" id="PF00078"/>
    </source>
</evidence>